<evidence type="ECO:0000313" key="1">
    <source>
        <dbReference type="EMBL" id="KAL1593356.1"/>
    </source>
</evidence>
<accession>A0ABR3QMI4</accession>
<dbReference type="Proteomes" id="UP001521785">
    <property type="component" value="Unassembled WGS sequence"/>
</dbReference>
<reference evidence="1 2" key="1">
    <citation type="submission" date="2024-02" db="EMBL/GenBank/DDBJ databases">
        <title>De novo assembly and annotation of 12 fungi associated with fruit tree decline syndrome in Ontario, Canada.</title>
        <authorList>
            <person name="Sulman M."/>
            <person name="Ellouze W."/>
            <person name="Ilyukhin E."/>
        </authorList>
    </citation>
    <scope>NUCLEOTIDE SEQUENCE [LARGE SCALE GENOMIC DNA]</scope>
    <source>
        <strain evidence="1 2">M42-189</strain>
    </source>
</reference>
<keyword evidence="2" id="KW-1185">Reference proteome</keyword>
<proteinExistence type="predicted"/>
<organism evidence="1 2">
    <name type="scientific">Paraconiothyrium brasiliense</name>
    <dbReference type="NCBI Taxonomy" id="300254"/>
    <lineage>
        <taxon>Eukaryota</taxon>
        <taxon>Fungi</taxon>
        <taxon>Dikarya</taxon>
        <taxon>Ascomycota</taxon>
        <taxon>Pezizomycotina</taxon>
        <taxon>Dothideomycetes</taxon>
        <taxon>Pleosporomycetidae</taxon>
        <taxon>Pleosporales</taxon>
        <taxon>Massarineae</taxon>
        <taxon>Didymosphaeriaceae</taxon>
        <taxon>Paraconiothyrium</taxon>
    </lineage>
</organism>
<sequence>MPHLNIKNYPQYLAPDLNCADYAKFNHRSSRQPSNLFETSTLTKMSNIPSHAQPSGGNLYEGWRNVIGIGHGKDWGTKYSESSSWPARFNSKPSATIIEPVVTVSQSDQLRKDYDAEVDDVAKVCGFSNTNMGEVTQKEAEETANEEKRRKLIELLRYNPNSRTTALLNLQMK</sequence>
<name>A0ABR3QMI4_9PLEO</name>
<comment type="caution">
    <text evidence="1">The sequence shown here is derived from an EMBL/GenBank/DDBJ whole genome shotgun (WGS) entry which is preliminary data.</text>
</comment>
<protein>
    <submittedName>
        <fullName evidence="1">Uncharacterized protein</fullName>
    </submittedName>
</protein>
<dbReference type="EMBL" id="JAKJXO020000019">
    <property type="protein sequence ID" value="KAL1593356.1"/>
    <property type="molecule type" value="Genomic_DNA"/>
</dbReference>
<gene>
    <name evidence="1" type="ORF">SLS60_010964</name>
</gene>
<evidence type="ECO:0000313" key="2">
    <source>
        <dbReference type="Proteomes" id="UP001521785"/>
    </source>
</evidence>